<dbReference type="OrthoDB" id="6735200at2759"/>
<name>A0A9P0GKA0_9CUCU</name>
<dbReference type="InterPro" id="IPR038275">
    <property type="entry name" value="Nuf2_N_sf"/>
</dbReference>
<evidence type="ECO:0000256" key="1">
    <source>
        <dbReference type="SAM" id="Coils"/>
    </source>
</evidence>
<dbReference type="EMBL" id="OV651818">
    <property type="protein sequence ID" value="CAH1112238.1"/>
    <property type="molecule type" value="Genomic_DNA"/>
</dbReference>
<evidence type="ECO:0008006" key="4">
    <source>
        <dbReference type="Google" id="ProtNLM"/>
    </source>
</evidence>
<gene>
    <name evidence="2" type="ORF">PSYICH_LOCUS12822</name>
</gene>
<keyword evidence="1" id="KW-0175">Coiled coil</keyword>
<evidence type="ECO:0000313" key="3">
    <source>
        <dbReference type="Proteomes" id="UP001153636"/>
    </source>
</evidence>
<organism evidence="2 3">
    <name type="scientific">Psylliodes chrysocephalus</name>
    <dbReference type="NCBI Taxonomy" id="3402493"/>
    <lineage>
        <taxon>Eukaryota</taxon>
        <taxon>Metazoa</taxon>
        <taxon>Ecdysozoa</taxon>
        <taxon>Arthropoda</taxon>
        <taxon>Hexapoda</taxon>
        <taxon>Insecta</taxon>
        <taxon>Pterygota</taxon>
        <taxon>Neoptera</taxon>
        <taxon>Endopterygota</taxon>
        <taxon>Coleoptera</taxon>
        <taxon>Polyphaga</taxon>
        <taxon>Cucujiformia</taxon>
        <taxon>Chrysomeloidea</taxon>
        <taxon>Chrysomelidae</taxon>
        <taxon>Galerucinae</taxon>
        <taxon>Alticini</taxon>
        <taxon>Psylliodes</taxon>
    </lineage>
</organism>
<dbReference type="Gene3D" id="1.10.418.60">
    <property type="entry name" value="Ncd80 complex, Nuf2 subunit"/>
    <property type="match status" value="1"/>
</dbReference>
<sequence length="410" mass="48585">MDKLIEQIKSLWPNIQVTKEIIQKPTPEFVMQFYSHFIAAVEERIRFTLGWCQDNLRTDLDPEEVIYLKMTKINDIFQSIHLNFMLADIYDPHPIRTKNLIKVCFHILRCIESFSVDVEKINTNIFEMKDSMSTLASAKDQLLIEINEAAMLKGQLIEDIEKVKKEKTEAEEQKEEYLLKRPNLEITFQELKKELESSKRNVDECKRSIANLEETEKQLLKESITDEEYIALKETIANLEIEKESLINEEVNMEDLLSDQNRLFEHFRSCIKALPDNFNTDLVNKEKSMERELQDMEREINNLWSQLSSLKTTHAHQKKIFTNSKNAFEKSNLEYANLKEKIKEQFEKISKDVLNKNEKLLITLKQCLSENKNYKMDIFKLENSLEQFREHVTKEYIKIAKVENKVFQKL</sequence>
<protein>
    <recommendedName>
        <fullName evidence="4">Kinetochore protein Nuf2</fullName>
    </recommendedName>
</protein>
<dbReference type="AlphaFoldDB" id="A0A9P0GKA0"/>
<keyword evidence="3" id="KW-1185">Reference proteome</keyword>
<reference evidence="2" key="1">
    <citation type="submission" date="2022-01" db="EMBL/GenBank/DDBJ databases">
        <authorList>
            <person name="King R."/>
        </authorList>
    </citation>
    <scope>NUCLEOTIDE SEQUENCE</scope>
</reference>
<dbReference type="Proteomes" id="UP001153636">
    <property type="component" value="Chromosome 6"/>
</dbReference>
<feature type="coiled-coil region" evidence="1">
    <location>
        <begin position="153"/>
        <end position="348"/>
    </location>
</feature>
<evidence type="ECO:0000313" key="2">
    <source>
        <dbReference type="EMBL" id="CAH1112238.1"/>
    </source>
</evidence>
<proteinExistence type="predicted"/>
<accession>A0A9P0GKA0</accession>